<evidence type="ECO:0000313" key="2">
    <source>
        <dbReference type="EMBL" id="GEP94088.1"/>
    </source>
</evidence>
<reference evidence="2 3" key="1">
    <citation type="submission" date="2019-07" db="EMBL/GenBank/DDBJ databases">
        <title>Whole genome shotgun sequence of Chitinophaga cymbidii NBRC 109752.</title>
        <authorList>
            <person name="Hosoyama A."/>
            <person name="Uohara A."/>
            <person name="Ohji S."/>
            <person name="Ichikawa N."/>
        </authorList>
    </citation>
    <scope>NUCLEOTIDE SEQUENCE [LARGE SCALE GENOMIC DNA]</scope>
    <source>
        <strain evidence="2 3">NBRC 109752</strain>
    </source>
</reference>
<comment type="caution">
    <text evidence="2">The sequence shown here is derived from an EMBL/GenBank/DDBJ whole genome shotgun (WGS) entry which is preliminary data.</text>
</comment>
<gene>
    <name evidence="2" type="ORF">CCY01nite_03480</name>
</gene>
<evidence type="ECO:0000313" key="3">
    <source>
        <dbReference type="Proteomes" id="UP000321436"/>
    </source>
</evidence>
<keyword evidence="3" id="KW-1185">Reference proteome</keyword>
<name>A0A512REF7_9BACT</name>
<sequence>MFFPMKKIKLAVLAGALVLSAAGGYANYQMRSQYYYIVPNTPVYNESYKVALEEPSGNCVATGYDNVCLVNAASGYEQGDFIPSTECIVVSTYP</sequence>
<feature type="signal peptide" evidence="1">
    <location>
        <begin position="1"/>
        <end position="21"/>
    </location>
</feature>
<evidence type="ECO:0000256" key="1">
    <source>
        <dbReference type="SAM" id="SignalP"/>
    </source>
</evidence>
<keyword evidence="1" id="KW-0732">Signal</keyword>
<dbReference type="EMBL" id="BKAU01000001">
    <property type="protein sequence ID" value="GEP94088.1"/>
    <property type="molecule type" value="Genomic_DNA"/>
</dbReference>
<protein>
    <submittedName>
        <fullName evidence="2">Uncharacterized protein</fullName>
    </submittedName>
</protein>
<proteinExistence type="predicted"/>
<accession>A0A512REF7</accession>
<feature type="chain" id="PRO_5021764362" evidence="1">
    <location>
        <begin position="22"/>
        <end position="94"/>
    </location>
</feature>
<organism evidence="2 3">
    <name type="scientific">Chitinophaga cymbidii</name>
    <dbReference type="NCBI Taxonomy" id="1096750"/>
    <lineage>
        <taxon>Bacteria</taxon>
        <taxon>Pseudomonadati</taxon>
        <taxon>Bacteroidota</taxon>
        <taxon>Chitinophagia</taxon>
        <taxon>Chitinophagales</taxon>
        <taxon>Chitinophagaceae</taxon>
        <taxon>Chitinophaga</taxon>
    </lineage>
</organism>
<dbReference type="Proteomes" id="UP000321436">
    <property type="component" value="Unassembled WGS sequence"/>
</dbReference>
<dbReference type="AlphaFoldDB" id="A0A512REF7"/>